<name>A0A4P6L4L4_9BURK</name>
<evidence type="ECO:0008006" key="4">
    <source>
        <dbReference type="Google" id="ProtNLM"/>
    </source>
</evidence>
<dbReference type="RefSeq" id="WP_130189363.1">
    <property type="nucleotide sequence ID" value="NZ_CP035913.1"/>
</dbReference>
<keyword evidence="3" id="KW-1185">Reference proteome</keyword>
<dbReference type="EMBL" id="CP035913">
    <property type="protein sequence ID" value="QBE66255.1"/>
    <property type="molecule type" value="Genomic_DNA"/>
</dbReference>
<organism evidence="2 3">
    <name type="scientific">Pseudoduganella lutea</name>
    <dbReference type="NCBI Taxonomy" id="321985"/>
    <lineage>
        <taxon>Bacteria</taxon>
        <taxon>Pseudomonadati</taxon>
        <taxon>Pseudomonadota</taxon>
        <taxon>Betaproteobacteria</taxon>
        <taxon>Burkholderiales</taxon>
        <taxon>Oxalobacteraceae</taxon>
        <taxon>Telluria group</taxon>
        <taxon>Pseudoduganella</taxon>
    </lineage>
</organism>
<dbReference type="AlphaFoldDB" id="A0A4P6L4L4"/>
<evidence type="ECO:0000313" key="2">
    <source>
        <dbReference type="EMBL" id="QBE66255.1"/>
    </source>
</evidence>
<proteinExistence type="predicted"/>
<accession>A0A4P6L4L4</accession>
<keyword evidence="1" id="KW-0175">Coiled coil</keyword>
<evidence type="ECO:0000313" key="3">
    <source>
        <dbReference type="Proteomes" id="UP000290637"/>
    </source>
</evidence>
<gene>
    <name evidence="2" type="ORF">EWM63_27460</name>
</gene>
<feature type="coiled-coil region" evidence="1">
    <location>
        <begin position="108"/>
        <end position="150"/>
    </location>
</feature>
<sequence>MSTLWKQAQDAAAASLTAFREEAEAQVASARLSEAAALARADGLVAAVDAERVALAAAREEVAALRHQIGTHEALQGALRQRVDDARKELNEQHAWFKTVERDHAAELDKLRTQLQAARDVHDGARRQAAQELERERAATVRLQKALDAERDAALVAAERHRVELRETSLHVAGLHQRIGALEGAVAAAASARDSAQDELAAGRRELVAAQAHAAAAEGRALALETALRHAAGRTEGGRTRNRKPAD</sequence>
<feature type="coiled-coil region" evidence="1">
    <location>
        <begin position="48"/>
        <end position="75"/>
    </location>
</feature>
<protein>
    <recommendedName>
        <fullName evidence="4">KfrA protein</fullName>
    </recommendedName>
</protein>
<dbReference type="KEGG" id="plue:EWM63_27460"/>
<evidence type="ECO:0000256" key="1">
    <source>
        <dbReference type="SAM" id="Coils"/>
    </source>
</evidence>
<dbReference type="Proteomes" id="UP000290637">
    <property type="component" value="Chromosome"/>
</dbReference>
<reference evidence="2 3" key="1">
    <citation type="submission" date="2019-02" db="EMBL/GenBank/DDBJ databases">
        <title>Draft Genome Sequences of Six Type Strains of the Genus Massilia.</title>
        <authorList>
            <person name="Miess H."/>
            <person name="Frediansyhah A."/>
            <person name="Gross H."/>
        </authorList>
    </citation>
    <scope>NUCLEOTIDE SEQUENCE [LARGE SCALE GENOMIC DNA]</scope>
    <source>
        <strain evidence="2 3">DSM 17473</strain>
    </source>
</reference>